<keyword evidence="3" id="KW-0004">4Fe-4S</keyword>
<dbReference type="GO" id="GO:0051539">
    <property type="term" value="F:4 iron, 4 sulfur cluster binding"/>
    <property type="evidence" value="ECO:0007669"/>
    <property type="project" value="UniProtKB-KW"/>
</dbReference>
<accession>A0A5K7ZA92</accession>
<dbReference type="GO" id="GO:0016625">
    <property type="term" value="F:oxidoreductase activity, acting on the aldehyde or oxo group of donors, iron-sulfur protein as acceptor"/>
    <property type="evidence" value="ECO:0007669"/>
    <property type="project" value="InterPro"/>
</dbReference>
<protein>
    <submittedName>
        <fullName evidence="10">Aldehyde ferredoxin oxidoreductase</fullName>
    </submittedName>
</protein>
<dbReference type="InterPro" id="IPR051919">
    <property type="entry name" value="W-dependent_AOR"/>
</dbReference>
<evidence type="ECO:0000256" key="7">
    <source>
        <dbReference type="ARBA" id="ARBA00023014"/>
    </source>
</evidence>
<dbReference type="GO" id="GO:0009055">
    <property type="term" value="F:electron transfer activity"/>
    <property type="evidence" value="ECO:0007669"/>
    <property type="project" value="InterPro"/>
</dbReference>
<organism evidence="10 11">
    <name type="scientific">Desulfosarcina widdelii</name>
    <dbReference type="NCBI Taxonomy" id="947919"/>
    <lineage>
        <taxon>Bacteria</taxon>
        <taxon>Pseudomonadati</taxon>
        <taxon>Thermodesulfobacteriota</taxon>
        <taxon>Desulfobacteria</taxon>
        <taxon>Desulfobacterales</taxon>
        <taxon>Desulfosarcinaceae</taxon>
        <taxon>Desulfosarcina</taxon>
    </lineage>
</organism>
<dbReference type="Pfam" id="PF01314">
    <property type="entry name" value="AFOR_C"/>
    <property type="match status" value="1"/>
</dbReference>
<dbReference type="Gene3D" id="1.10.599.10">
    <property type="entry name" value="Aldehyde Ferredoxin Oxidoreductase Protein, subunit A, domain 3"/>
    <property type="match status" value="1"/>
</dbReference>
<evidence type="ECO:0000259" key="9">
    <source>
        <dbReference type="SMART" id="SM00790"/>
    </source>
</evidence>
<dbReference type="InterPro" id="IPR036021">
    <property type="entry name" value="Tungsten_al_ferr_oxy-like_C"/>
</dbReference>
<dbReference type="Pfam" id="PF02730">
    <property type="entry name" value="AFOR_N"/>
    <property type="match status" value="1"/>
</dbReference>
<dbReference type="Proteomes" id="UP000427769">
    <property type="component" value="Chromosome"/>
</dbReference>
<keyword evidence="6" id="KW-0408">Iron</keyword>
<feature type="domain" description="Aldehyde ferredoxin oxidoreductase N-terminal" evidence="9">
    <location>
        <begin position="9"/>
        <end position="206"/>
    </location>
</feature>
<dbReference type="InterPro" id="IPR013984">
    <property type="entry name" value="Ald_Fedxn_OxRdtase_dom2"/>
</dbReference>
<dbReference type="OrthoDB" id="9763894at2"/>
<dbReference type="InterPro" id="IPR001203">
    <property type="entry name" value="OxRdtase_Ald_Fedxn_C"/>
</dbReference>
<dbReference type="InterPro" id="IPR036503">
    <property type="entry name" value="Ald_Fedxn_OxRdtase_N_sf"/>
</dbReference>
<dbReference type="KEGG" id="dwd:DSCW_08040"/>
<dbReference type="SUPFAM" id="SSF48310">
    <property type="entry name" value="Aldehyde ferredoxin oxidoreductase, C-terminal domains"/>
    <property type="match status" value="1"/>
</dbReference>
<dbReference type="PANTHER" id="PTHR30038:SF0">
    <property type="entry name" value="TUNGSTEN-CONTAINING ALDEHYDE FERREDOXIN OXIDOREDUCTASE"/>
    <property type="match status" value="1"/>
</dbReference>
<evidence type="ECO:0000313" key="11">
    <source>
        <dbReference type="Proteomes" id="UP000427769"/>
    </source>
</evidence>
<evidence type="ECO:0000256" key="5">
    <source>
        <dbReference type="ARBA" id="ARBA00023002"/>
    </source>
</evidence>
<dbReference type="InterPro" id="IPR013985">
    <property type="entry name" value="Ald_Fedxn_OxRdtase_dom3"/>
</dbReference>
<dbReference type="SMART" id="SM00790">
    <property type="entry name" value="AFOR_N"/>
    <property type="match status" value="1"/>
</dbReference>
<dbReference type="AlphaFoldDB" id="A0A5K7ZA92"/>
<dbReference type="SUPFAM" id="SSF56228">
    <property type="entry name" value="Aldehyde ferredoxin oxidoreductase, N-terminal domain"/>
    <property type="match status" value="1"/>
</dbReference>
<proteinExistence type="inferred from homology"/>
<dbReference type="Gene3D" id="1.10.569.10">
    <property type="entry name" value="Aldehyde Ferredoxin Oxidoreductase Protein, subunit A, domain 2"/>
    <property type="match status" value="1"/>
</dbReference>
<dbReference type="EMBL" id="AP021875">
    <property type="protein sequence ID" value="BBO73387.1"/>
    <property type="molecule type" value="Genomic_DNA"/>
</dbReference>
<evidence type="ECO:0000256" key="4">
    <source>
        <dbReference type="ARBA" id="ARBA00022723"/>
    </source>
</evidence>
<keyword evidence="11" id="KW-1185">Reference proteome</keyword>
<comment type="similarity">
    <text evidence="2">Belongs to the AOR/FOR family.</text>
</comment>
<comment type="cofactor">
    <cofactor evidence="1">
        <name>[4Fe-4S] cluster</name>
        <dbReference type="ChEBI" id="CHEBI:49883"/>
    </cofactor>
</comment>
<dbReference type="RefSeq" id="WP_155302498.1">
    <property type="nucleotide sequence ID" value="NZ_AP021875.1"/>
</dbReference>
<evidence type="ECO:0000256" key="3">
    <source>
        <dbReference type="ARBA" id="ARBA00022485"/>
    </source>
</evidence>
<evidence type="ECO:0000256" key="8">
    <source>
        <dbReference type="ARBA" id="ARBA00049934"/>
    </source>
</evidence>
<gene>
    <name evidence="10" type="ORF">DSCW_08040</name>
</gene>
<evidence type="ECO:0000256" key="2">
    <source>
        <dbReference type="ARBA" id="ARBA00011032"/>
    </source>
</evidence>
<sequence length="806" mass="88528">MKTIVGTSNRIVEIDLTSGSISEFQVDADDRKNFLGGKGLGLKLLYDRMERGIDPLKEKNYLAFMMGVLMGTGAPCTGRFSALTKSPLTGIMVHSSCGGPFGMAYKTAGYDGLLITGKASSPVFIAIDADGVSIEDAADYWGLDTHETQQHLNPDGKSGVLAIGPAGENQVRIANVASGHRFLGRGGLGAVMGSKNLKAIVARGKAYKIVPSNSKLFAKAKKRAARYIEKNPVTSKDYRQYGTSSHVNWCNDGGILPVNNFREGSHPRADSISGEELRQRYNARPSTCKPCSIMCGHKGTHADGSVHQIPEYESIGLLGPNLGIFDPDQITAFSDRCGQLGMDTISAGAVLAWCMEAGEKGLIATDLKFGREAGVLEALDDMAHRRGFGSEMADGTRRLSETYGGTDFAIQIKGLEMPAYDPRGAWGQGLAYAVANRGACHLSATTFALEVAFGFLNPYTIRAKARFVKFFENLYAAVNSLHTCQFTSYAYVLEPPIVKYTPKFLLRLFMQFLPAMAILLMDISIFSKLWRSVTGLRLNQWQMLKAGARIHVLERYMNTAEGISRKDDTLPGRFLKEGRGCDARQRTVPLQPMLDAYYRLRGYDFQGIPSQNCLKRLGIEPKWELSSDERALLFKMVSPGGKPVKRLYLAIMLWFVGRAIQAAARVDKTVGEAFNSLPDGFTFALTVAPDGPAMVVGKDRNGKVRYLGADTQSRLIDMRMTIKNIEAAMLLFTFQEPTALAVARDRLVVDGDIPAACTVVRVLDRVEVFLLPKILASLAVRRYPRWPFFRKIMGRVLIYLRTVTGL</sequence>
<dbReference type="Gene3D" id="3.60.9.10">
    <property type="entry name" value="Aldehyde ferredoxin oxidoreductase, N-terminal domain"/>
    <property type="match status" value="1"/>
</dbReference>
<evidence type="ECO:0000256" key="1">
    <source>
        <dbReference type="ARBA" id="ARBA00001966"/>
    </source>
</evidence>
<keyword evidence="5" id="KW-0560">Oxidoreductase</keyword>
<comment type="cofactor">
    <cofactor evidence="8">
        <name>tungstopterin</name>
        <dbReference type="ChEBI" id="CHEBI:30402"/>
    </cofactor>
</comment>
<dbReference type="GO" id="GO:0046872">
    <property type="term" value="F:metal ion binding"/>
    <property type="evidence" value="ECO:0007669"/>
    <property type="project" value="UniProtKB-KW"/>
</dbReference>
<keyword evidence="4" id="KW-0479">Metal-binding</keyword>
<evidence type="ECO:0000256" key="6">
    <source>
        <dbReference type="ARBA" id="ARBA00023004"/>
    </source>
</evidence>
<dbReference type="PANTHER" id="PTHR30038">
    <property type="entry name" value="ALDEHYDE FERREDOXIN OXIDOREDUCTASE"/>
    <property type="match status" value="1"/>
</dbReference>
<evidence type="ECO:0000313" key="10">
    <source>
        <dbReference type="EMBL" id="BBO73387.1"/>
    </source>
</evidence>
<name>A0A5K7ZA92_9BACT</name>
<dbReference type="InterPro" id="IPR013983">
    <property type="entry name" value="Ald_Fedxn_OxRdtase_N"/>
</dbReference>
<reference evidence="10 11" key="1">
    <citation type="submission" date="2019-11" db="EMBL/GenBank/DDBJ databases">
        <title>Comparative genomics of hydrocarbon-degrading Desulfosarcina strains.</title>
        <authorList>
            <person name="Watanabe M."/>
            <person name="Kojima H."/>
            <person name="Fukui M."/>
        </authorList>
    </citation>
    <scope>NUCLEOTIDE SEQUENCE [LARGE SCALE GENOMIC DNA]</scope>
    <source>
        <strain evidence="10 11">PP31</strain>
    </source>
</reference>
<keyword evidence="7" id="KW-0411">Iron-sulfur</keyword>